<organism evidence="4 5">
    <name type="scientific">Halomonas tibetensis</name>
    <dbReference type="NCBI Taxonomy" id="2259590"/>
    <lineage>
        <taxon>Bacteria</taxon>
        <taxon>Pseudomonadati</taxon>
        <taxon>Pseudomonadota</taxon>
        <taxon>Gammaproteobacteria</taxon>
        <taxon>Oceanospirillales</taxon>
        <taxon>Halomonadaceae</taxon>
        <taxon>Halomonas</taxon>
    </lineage>
</organism>
<keyword evidence="5" id="KW-1185">Reference proteome</keyword>
<keyword evidence="2 4" id="KW-0378">Hydrolase</keyword>
<evidence type="ECO:0000256" key="2">
    <source>
        <dbReference type="ARBA" id="ARBA00022801"/>
    </source>
</evidence>
<dbReference type="Gene3D" id="3.40.50.1000">
    <property type="entry name" value="HAD superfamily/HAD-like"/>
    <property type="match status" value="1"/>
</dbReference>
<dbReference type="PANTHER" id="PTHR43344:SF13">
    <property type="entry name" value="PHOSPHATASE RV3661-RELATED"/>
    <property type="match status" value="1"/>
</dbReference>
<dbReference type="RefSeq" id="WP_379754574.1">
    <property type="nucleotide sequence ID" value="NZ_JBHRSQ010000007.1"/>
</dbReference>
<keyword evidence="3" id="KW-0460">Magnesium</keyword>
<dbReference type="InterPro" id="IPR006385">
    <property type="entry name" value="HAD_hydro_SerB1"/>
</dbReference>
<dbReference type="Pfam" id="PF12710">
    <property type="entry name" value="HAD"/>
    <property type="match status" value="1"/>
</dbReference>
<dbReference type="NCBIfam" id="TIGR01490">
    <property type="entry name" value="HAD-SF-IB-hyp1"/>
    <property type="match status" value="1"/>
</dbReference>
<dbReference type="Gene3D" id="1.20.1440.100">
    <property type="entry name" value="SG protein - dephosphorylation function"/>
    <property type="match status" value="1"/>
</dbReference>
<dbReference type="GO" id="GO:0016787">
    <property type="term" value="F:hydrolase activity"/>
    <property type="evidence" value="ECO:0007669"/>
    <property type="project" value="UniProtKB-KW"/>
</dbReference>
<evidence type="ECO:0000256" key="1">
    <source>
        <dbReference type="ARBA" id="ARBA00022723"/>
    </source>
</evidence>
<keyword evidence="1" id="KW-0479">Metal-binding</keyword>
<gene>
    <name evidence="4" type="ORF">ACFODV_03210</name>
</gene>
<accession>A0ABV7B2N9</accession>
<dbReference type="Proteomes" id="UP001595386">
    <property type="component" value="Unassembled WGS sequence"/>
</dbReference>
<evidence type="ECO:0000313" key="5">
    <source>
        <dbReference type="Proteomes" id="UP001595386"/>
    </source>
</evidence>
<dbReference type="EMBL" id="JBHRSQ010000007">
    <property type="protein sequence ID" value="MFC2991039.1"/>
    <property type="molecule type" value="Genomic_DNA"/>
</dbReference>
<name>A0ABV7B2N9_9GAMM</name>
<dbReference type="InterPro" id="IPR036412">
    <property type="entry name" value="HAD-like_sf"/>
</dbReference>
<dbReference type="SUPFAM" id="SSF56784">
    <property type="entry name" value="HAD-like"/>
    <property type="match status" value="1"/>
</dbReference>
<dbReference type="NCBIfam" id="TIGR01488">
    <property type="entry name" value="HAD-SF-IB"/>
    <property type="match status" value="1"/>
</dbReference>
<protein>
    <submittedName>
        <fullName evidence="4">HAD family hydrolase</fullName>
    </submittedName>
</protein>
<evidence type="ECO:0000313" key="4">
    <source>
        <dbReference type="EMBL" id="MFC2991039.1"/>
    </source>
</evidence>
<comment type="caution">
    <text evidence="4">The sequence shown here is derived from an EMBL/GenBank/DDBJ whole genome shotgun (WGS) entry which is preliminary data.</text>
</comment>
<dbReference type="InterPro" id="IPR023214">
    <property type="entry name" value="HAD_sf"/>
</dbReference>
<dbReference type="InterPro" id="IPR050582">
    <property type="entry name" value="HAD-like_SerB"/>
</dbReference>
<reference evidence="5" key="1">
    <citation type="journal article" date="2019" name="Int. J. Syst. Evol. Microbiol.">
        <title>The Global Catalogue of Microorganisms (GCM) 10K type strain sequencing project: providing services to taxonomists for standard genome sequencing and annotation.</title>
        <authorList>
            <consortium name="The Broad Institute Genomics Platform"/>
            <consortium name="The Broad Institute Genome Sequencing Center for Infectious Disease"/>
            <person name="Wu L."/>
            <person name="Ma J."/>
        </authorList>
    </citation>
    <scope>NUCLEOTIDE SEQUENCE [LARGE SCALE GENOMIC DNA]</scope>
    <source>
        <strain evidence="5">KCTC 52660</strain>
    </source>
</reference>
<proteinExistence type="predicted"/>
<dbReference type="PANTHER" id="PTHR43344">
    <property type="entry name" value="PHOSPHOSERINE PHOSPHATASE"/>
    <property type="match status" value="1"/>
</dbReference>
<evidence type="ECO:0000256" key="3">
    <source>
        <dbReference type="ARBA" id="ARBA00022842"/>
    </source>
</evidence>
<sequence>MRLALFDLDDTLLDGDCSALWNDWMVERDWIVAPGHFLDSAQKMNAAYHAGRLRLEEYLALTLSPLAGRHRDEVAKEVEAFVAARVVPRLFAQGHELIAQHRQQGDLPLLISASSRHLVAPVAASLGIQEVIAVEPAFDGQYFTGHTTGVLSYRSGKVARIDAWLSEQGVAATHLSFYSDSQNDLPLLNRADRPVAVNPDPVLAEVARYEGWERLDWRSPARHPEMPSPVASE</sequence>